<dbReference type="OrthoDB" id="45605at2759"/>
<reference evidence="3" key="1">
    <citation type="submission" date="2021-02" db="EMBL/GenBank/DDBJ databases">
        <authorList>
            <person name="Dougan E. K."/>
            <person name="Rhodes N."/>
            <person name="Thang M."/>
            <person name="Chan C."/>
        </authorList>
    </citation>
    <scope>NUCLEOTIDE SEQUENCE</scope>
</reference>
<feature type="transmembrane region" description="Helical" evidence="2">
    <location>
        <begin position="206"/>
        <end position="230"/>
    </location>
</feature>
<evidence type="ECO:0000256" key="1">
    <source>
        <dbReference type="SAM" id="MobiDB-lite"/>
    </source>
</evidence>
<dbReference type="Pfam" id="PF11282">
    <property type="entry name" value="DUF3082"/>
    <property type="match status" value="1"/>
</dbReference>
<evidence type="ECO:0000313" key="4">
    <source>
        <dbReference type="EMBL" id="CAE8654906.1"/>
    </source>
</evidence>
<keyword evidence="2" id="KW-0812">Transmembrane</keyword>
<dbReference type="EMBL" id="CAJNNV010014339">
    <property type="protein sequence ID" value="CAE8602482.1"/>
    <property type="molecule type" value="Genomic_DNA"/>
</dbReference>
<dbReference type="Proteomes" id="UP000626109">
    <property type="component" value="Unassembled WGS sequence"/>
</dbReference>
<keyword evidence="2" id="KW-0472">Membrane</keyword>
<feature type="compositionally biased region" description="Basic and acidic residues" evidence="1">
    <location>
        <begin position="274"/>
        <end position="286"/>
    </location>
</feature>
<evidence type="ECO:0000256" key="2">
    <source>
        <dbReference type="SAM" id="Phobius"/>
    </source>
</evidence>
<dbReference type="InterPro" id="IPR021434">
    <property type="entry name" value="DUF3082"/>
</dbReference>
<proteinExistence type="predicted"/>
<dbReference type="AlphaFoldDB" id="A0A813EN45"/>
<comment type="caution">
    <text evidence="3">The sequence shown here is derived from an EMBL/GenBank/DDBJ whole genome shotgun (WGS) entry which is preliminary data.</text>
</comment>
<keyword evidence="2" id="KW-1133">Transmembrane helix</keyword>
<keyword evidence="5" id="KW-1185">Reference proteome</keyword>
<name>A0A813EN45_POLGL</name>
<protein>
    <submittedName>
        <fullName evidence="3">Uncharacterized protein</fullName>
    </submittedName>
</protein>
<organism evidence="3 5">
    <name type="scientific">Polarella glacialis</name>
    <name type="common">Dinoflagellate</name>
    <dbReference type="NCBI Taxonomy" id="89957"/>
    <lineage>
        <taxon>Eukaryota</taxon>
        <taxon>Sar</taxon>
        <taxon>Alveolata</taxon>
        <taxon>Dinophyceae</taxon>
        <taxon>Suessiales</taxon>
        <taxon>Suessiaceae</taxon>
        <taxon>Polarella</taxon>
    </lineage>
</organism>
<evidence type="ECO:0000313" key="5">
    <source>
        <dbReference type="Proteomes" id="UP000654075"/>
    </source>
</evidence>
<feature type="region of interest" description="Disordered" evidence="1">
    <location>
        <begin position="274"/>
        <end position="293"/>
    </location>
</feature>
<gene>
    <name evidence="3" type="ORF">PGLA1383_LOCUS20723</name>
    <name evidence="4" type="ORF">PGLA2088_LOCUS11279</name>
</gene>
<sequence>MSSPAASHMFDAGRCCAASRARASVLRCSARRRVGWGASARGASLGSALCLLCVRLQLSCAPGFAAAAVAVAGQPVGRARAHGLWTSASRSTRSCLRAEADGDSAAASSSGSGLSRRLRQRLKETISEQEVKVPAAPTEDQKRIVYVDTDLNGVDPVVCILGSVPTAGLSYGFWAFTQTTAKWFLEHPLATDFYPALRLGLVFQTAVLGLSALAAGIFGFTALGIFLLGLRVAFGVVTGELDPSLKTISNSKLTTAETVRDIFTKDPVEVVMAEKRRKEAEEEQRRTRLQTPS</sequence>
<dbReference type="Proteomes" id="UP000654075">
    <property type="component" value="Unassembled WGS sequence"/>
</dbReference>
<evidence type="ECO:0000313" key="3">
    <source>
        <dbReference type="EMBL" id="CAE8602482.1"/>
    </source>
</evidence>
<dbReference type="EMBL" id="CAJNNW010012967">
    <property type="protein sequence ID" value="CAE8654906.1"/>
    <property type="molecule type" value="Genomic_DNA"/>
</dbReference>
<accession>A0A813EN45</accession>